<dbReference type="STRING" id="1577791.Mpt1_c06930"/>
<sequence length="181" mass="20105">MISDIKIGITGLPGSGKTYALLRVIEMLKDDDLVIGGMIDEPLTDGKRRTGFSVRNILTGESKVFASVEIESKIMIGRIGVDLTKFEEVGISAIKVACEKCDIIVIDEVGKVEVESQAFIDAVKEALDVNKPMILTLHKKSRNPLLQDIRRRDDVRVLEVTPTNRNILPYKILRLMNGENV</sequence>
<dbReference type="RefSeq" id="WP_048112175.1">
    <property type="nucleotide sequence ID" value="NZ_CP010070.1"/>
</dbReference>
<dbReference type="SMART" id="SM00382">
    <property type="entry name" value="AAA"/>
    <property type="match status" value="1"/>
</dbReference>
<dbReference type="NCBIfam" id="NF010248">
    <property type="entry name" value="PRK13695.1"/>
    <property type="match status" value="1"/>
</dbReference>
<keyword evidence="7" id="KW-1185">Reference proteome</keyword>
<keyword evidence="2 4" id="KW-0378">Hydrolase</keyword>
<evidence type="ECO:0000256" key="4">
    <source>
        <dbReference type="HAMAP-Rule" id="MF_00796"/>
    </source>
</evidence>
<gene>
    <name evidence="6" type="ORF">Mpt1_c06930</name>
</gene>
<dbReference type="SUPFAM" id="SSF52540">
    <property type="entry name" value="P-loop containing nucleoside triphosphate hydrolases"/>
    <property type="match status" value="1"/>
</dbReference>
<comment type="similarity">
    <text evidence="4">Belongs to the THEP1 NTPase family.</text>
</comment>
<dbReference type="Proteomes" id="UP000030787">
    <property type="component" value="Chromosome"/>
</dbReference>
<dbReference type="Gene3D" id="3.40.50.300">
    <property type="entry name" value="P-loop containing nucleotide triphosphate hydrolases"/>
    <property type="match status" value="1"/>
</dbReference>
<feature type="binding site" evidence="4">
    <location>
        <begin position="11"/>
        <end position="18"/>
    </location>
    <ligand>
        <name>ATP</name>
        <dbReference type="ChEBI" id="CHEBI:30616"/>
    </ligand>
</feature>
<dbReference type="GeneID" id="24818359"/>
<dbReference type="HAMAP" id="MF_00796">
    <property type="entry name" value="NTPase_1"/>
    <property type="match status" value="1"/>
</dbReference>
<dbReference type="InterPro" id="IPR027417">
    <property type="entry name" value="P-loop_NTPase"/>
</dbReference>
<evidence type="ECO:0000313" key="7">
    <source>
        <dbReference type="Proteomes" id="UP000030787"/>
    </source>
</evidence>
<accession>A0A0A7LC53</accession>
<dbReference type="InterPro" id="IPR003593">
    <property type="entry name" value="AAA+_ATPase"/>
</dbReference>
<proteinExistence type="inferred from homology"/>
<reference evidence="6 7" key="1">
    <citation type="journal article" date="2014" name="Appl. Environ. Microbiol.">
        <title>Comparative Genome Analysis of 'Candidatus Methanoplasma termitum' Indicates a New Mode of Energy Metabolism in the Seventh Order of Methanogens.</title>
        <authorList>
            <person name="Lang K."/>
            <person name="Schuldes J."/>
            <person name="Klingl A."/>
            <person name="Poehlein A."/>
            <person name="Daniel R."/>
            <person name="Brune A."/>
        </authorList>
    </citation>
    <scope>NUCLEOTIDE SEQUENCE [LARGE SCALE GENOMIC DNA]</scope>
    <source>
        <strain evidence="7">Mpt1</strain>
    </source>
</reference>
<evidence type="ECO:0000313" key="6">
    <source>
        <dbReference type="EMBL" id="AIZ56578.1"/>
    </source>
</evidence>
<evidence type="ECO:0000259" key="5">
    <source>
        <dbReference type="SMART" id="SM00382"/>
    </source>
</evidence>
<evidence type="ECO:0000256" key="2">
    <source>
        <dbReference type="ARBA" id="ARBA00022801"/>
    </source>
</evidence>
<dbReference type="Pfam" id="PF03266">
    <property type="entry name" value="NTPase_1"/>
    <property type="match status" value="1"/>
</dbReference>
<keyword evidence="1 4" id="KW-0547">Nucleotide-binding</keyword>
<feature type="domain" description="AAA+ ATPase" evidence="5">
    <location>
        <begin position="3"/>
        <end position="163"/>
    </location>
</feature>
<organism evidence="6 7">
    <name type="scientific">Candidatus Methanoplasma termitum</name>
    <dbReference type="NCBI Taxonomy" id="1577791"/>
    <lineage>
        <taxon>Archaea</taxon>
        <taxon>Methanobacteriati</taxon>
        <taxon>Thermoplasmatota</taxon>
        <taxon>Thermoplasmata</taxon>
        <taxon>Methanomassiliicoccales</taxon>
        <taxon>Methanomassiliicoccaceae</taxon>
        <taxon>Candidatus Methanoplasma</taxon>
    </lineage>
</organism>
<keyword evidence="3 4" id="KW-0067">ATP-binding</keyword>
<dbReference type="AlphaFoldDB" id="A0A0A7LC53"/>
<comment type="function">
    <text evidence="4">Has nucleotide phosphatase activity towards ATP, GTP, CTP, TTP and UTP. May hydrolyze nucleoside diphosphates with lower efficiency.</text>
</comment>
<dbReference type="HOGENOM" id="CLU_103145_1_1_2"/>
<dbReference type="PANTHER" id="PTHR43146:SF1">
    <property type="entry name" value="CANCER-RELATED NUCLEOSIDE-TRIPHOSPHATASE"/>
    <property type="match status" value="1"/>
</dbReference>
<dbReference type="GO" id="GO:0017111">
    <property type="term" value="F:ribonucleoside triphosphate phosphatase activity"/>
    <property type="evidence" value="ECO:0007669"/>
    <property type="project" value="UniProtKB-UniRule"/>
</dbReference>
<protein>
    <recommendedName>
        <fullName evidence="4">Nucleoside-triphosphatase Mpt1_c06930</fullName>
        <shortName evidence="4">NTPase</shortName>
        <ecNumber evidence="4">3.6.1.15</ecNumber>
    </recommendedName>
    <alternativeName>
        <fullName evidence="4">Nucleoside triphosphate phosphohydrolase</fullName>
    </alternativeName>
</protein>
<dbReference type="KEGG" id="mear:Mpt1_c06930"/>
<dbReference type="EMBL" id="CP010070">
    <property type="protein sequence ID" value="AIZ56578.1"/>
    <property type="molecule type" value="Genomic_DNA"/>
</dbReference>
<dbReference type="InterPro" id="IPR004948">
    <property type="entry name" value="Nuc-triphosphatase_THEP1"/>
</dbReference>
<dbReference type="GO" id="GO:0005524">
    <property type="term" value="F:ATP binding"/>
    <property type="evidence" value="ECO:0007669"/>
    <property type="project" value="UniProtKB-UniRule"/>
</dbReference>
<feature type="binding site" evidence="4">
    <location>
        <begin position="103"/>
        <end position="110"/>
    </location>
    <ligand>
        <name>ATP</name>
        <dbReference type="ChEBI" id="CHEBI:30616"/>
    </ligand>
</feature>
<dbReference type="PANTHER" id="PTHR43146">
    <property type="entry name" value="CANCER-RELATED NUCLEOSIDE-TRIPHOSPHATASE"/>
    <property type="match status" value="1"/>
</dbReference>
<evidence type="ECO:0000256" key="3">
    <source>
        <dbReference type="ARBA" id="ARBA00022840"/>
    </source>
</evidence>
<comment type="catalytic activity">
    <reaction evidence="4">
        <text>a ribonucleoside 5'-triphosphate + H2O = a ribonucleoside 5'-diphosphate + phosphate + H(+)</text>
        <dbReference type="Rhea" id="RHEA:23680"/>
        <dbReference type="ChEBI" id="CHEBI:15377"/>
        <dbReference type="ChEBI" id="CHEBI:15378"/>
        <dbReference type="ChEBI" id="CHEBI:43474"/>
        <dbReference type="ChEBI" id="CHEBI:57930"/>
        <dbReference type="ChEBI" id="CHEBI:61557"/>
        <dbReference type="EC" id="3.6.1.15"/>
    </reaction>
</comment>
<evidence type="ECO:0000256" key="1">
    <source>
        <dbReference type="ARBA" id="ARBA00022741"/>
    </source>
</evidence>
<name>A0A0A7LC53_9ARCH</name>
<dbReference type="EC" id="3.6.1.15" evidence="4"/>